<dbReference type="Gene3D" id="3.10.310.10">
    <property type="entry name" value="Diaminopimelate Epimerase, Chain A, domain 1"/>
    <property type="match status" value="2"/>
</dbReference>
<dbReference type="NCBIfam" id="TIGR00654">
    <property type="entry name" value="PhzF_family"/>
    <property type="match status" value="1"/>
</dbReference>
<gene>
    <name evidence="1" type="ORF">JOF43_000513</name>
</gene>
<organism evidence="1 2">
    <name type="scientific">Brachybacterium sacelli</name>
    <dbReference type="NCBI Taxonomy" id="173364"/>
    <lineage>
        <taxon>Bacteria</taxon>
        <taxon>Bacillati</taxon>
        <taxon>Actinomycetota</taxon>
        <taxon>Actinomycetes</taxon>
        <taxon>Micrococcales</taxon>
        <taxon>Dermabacteraceae</taxon>
        <taxon>Brachybacterium</taxon>
    </lineage>
</organism>
<reference evidence="1 2" key="1">
    <citation type="submission" date="2021-03" db="EMBL/GenBank/DDBJ databases">
        <title>Sequencing the genomes of 1000 actinobacteria strains.</title>
        <authorList>
            <person name="Klenk H.-P."/>
        </authorList>
    </citation>
    <scope>NUCLEOTIDE SEQUENCE [LARGE SCALE GENOMIC DNA]</scope>
    <source>
        <strain evidence="1 2">DSM 14566</strain>
    </source>
</reference>
<name>A0ABS4WWH4_9MICO</name>
<dbReference type="Pfam" id="PF02567">
    <property type="entry name" value="PhzC-PhzF"/>
    <property type="match status" value="1"/>
</dbReference>
<dbReference type="RefSeq" id="WP_342592069.1">
    <property type="nucleotide sequence ID" value="NZ_BAAAJW010000020.1"/>
</dbReference>
<dbReference type="SUPFAM" id="SSF54506">
    <property type="entry name" value="Diaminopimelate epimerase-like"/>
    <property type="match status" value="1"/>
</dbReference>
<dbReference type="PANTHER" id="PTHR13774">
    <property type="entry name" value="PHENAZINE BIOSYNTHESIS PROTEIN"/>
    <property type="match status" value="1"/>
</dbReference>
<dbReference type="InterPro" id="IPR003719">
    <property type="entry name" value="Phenazine_PhzF-like"/>
</dbReference>
<dbReference type="Proteomes" id="UP001519290">
    <property type="component" value="Unassembled WGS sequence"/>
</dbReference>
<dbReference type="PANTHER" id="PTHR13774:SF32">
    <property type="entry name" value="ANTISENSE-ENHANCING SEQUENCE 1"/>
    <property type="match status" value="1"/>
</dbReference>
<dbReference type="EMBL" id="JAGIOD010000001">
    <property type="protein sequence ID" value="MBP2380556.1"/>
    <property type="molecule type" value="Genomic_DNA"/>
</dbReference>
<keyword evidence="2" id="KW-1185">Reference proteome</keyword>
<accession>A0ABS4WWH4</accession>
<evidence type="ECO:0000313" key="1">
    <source>
        <dbReference type="EMBL" id="MBP2380556.1"/>
    </source>
</evidence>
<protein>
    <submittedName>
        <fullName evidence="1">PhzF family phenazine biosynthesis protein</fullName>
    </submittedName>
</protein>
<evidence type="ECO:0000313" key="2">
    <source>
        <dbReference type="Proteomes" id="UP001519290"/>
    </source>
</evidence>
<sequence>MLIPKLPPFERRRSTELRILRRRTLGVVVTLCRASGALVAFTPREVLEAADAMRAQDDTVGFSWRTWGGEDGLMHMPFASTRSPRSHRFAQLDVFADRPQRGNPLAVVLEADGLTDEDMQRIARWTNLSETTFLLPARDPDADYRVRIFTPSGELPFAGHPTLGTARAWLRGGGEPSGERIVQECAAGLIEIRRDGDRLAFVAPPLLRSGPLDEADVAQLAAALGVERSSVRGHTWADNGPGWRVLELETAEQVLSLAPDLAWMTDSKLGVVGRHHAPADGNSPLYEVRAFTLGGVEDPVTGSLNAGIAQWMVDREPMPARWTAAQGTVLDRRGRIDVQVDADGSIWIGGATVLTVEGSILV</sequence>
<proteinExistence type="predicted"/>
<comment type="caution">
    <text evidence="1">The sequence shown here is derived from an EMBL/GenBank/DDBJ whole genome shotgun (WGS) entry which is preliminary data.</text>
</comment>